<evidence type="ECO:0000313" key="2">
    <source>
        <dbReference type="EnsemblMetazoa" id="PPA46453.1"/>
    </source>
</evidence>
<feature type="compositionally biased region" description="Pro residues" evidence="1">
    <location>
        <begin position="18"/>
        <end position="35"/>
    </location>
</feature>
<gene>
    <name evidence="2" type="primary">WBGene00284822</name>
</gene>
<dbReference type="Proteomes" id="UP000005239">
    <property type="component" value="Unassembled WGS sequence"/>
</dbReference>
<feature type="region of interest" description="Disordered" evidence="1">
    <location>
        <begin position="14"/>
        <end position="42"/>
    </location>
</feature>
<reference evidence="3" key="1">
    <citation type="journal article" date="2008" name="Nat. Genet.">
        <title>The Pristionchus pacificus genome provides a unique perspective on nematode lifestyle and parasitism.</title>
        <authorList>
            <person name="Dieterich C."/>
            <person name="Clifton S.W."/>
            <person name="Schuster L.N."/>
            <person name="Chinwalla A."/>
            <person name="Delehaunty K."/>
            <person name="Dinkelacker I."/>
            <person name="Fulton L."/>
            <person name="Fulton R."/>
            <person name="Godfrey J."/>
            <person name="Minx P."/>
            <person name="Mitreva M."/>
            <person name="Roeseler W."/>
            <person name="Tian H."/>
            <person name="Witte H."/>
            <person name="Yang S.P."/>
            <person name="Wilson R.K."/>
            <person name="Sommer R.J."/>
        </authorList>
    </citation>
    <scope>NUCLEOTIDE SEQUENCE [LARGE SCALE GENOMIC DNA]</scope>
    <source>
        <strain evidence="3">PS312</strain>
    </source>
</reference>
<dbReference type="EnsemblMetazoa" id="PPA46453.1">
    <property type="protein sequence ID" value="PPA46453.1"/>
    <property type="gene ID" value="WBGene00284822"/>
</dbReference>
<sequence>MRALITFGAHDLYMMLQPQPPPPPPPPYPPPPPPGKEAREKRRLEDREIGLNLPAATRAANPAPKSRTRCILCILKCES</sequence>
<accession>A0A8R1V296</accession>
<evidence type="ECO:0000256" key="1">
    <source>
        <dbReference type="SAM" id="MobiDB-lite"/>
    </source>
</evidence>
<dbReference type="AlphaFoldDB" id="A0A2A6C9H2"/>
<evidence type="ECO:0000313" key="3">
    <source>
        <dbReference type="Proteomes" id="UP000005239"/>
    </source>
</evidence>
<name>A0A2A6C9H2_PRIPA</name>
<proteinExistence type="predicted"/>
<accession>A0A2A6C9H2</accession>
<organism evidence="2 3">
    <name type="scientific">Pristionchus pacificus</name>
    <name type="common">Parasitic nematode worm</name>
    <dbReference type="NCBI Taxonomy" id="54126"/>
    <lineage>
        <taxon>Eukaryota</taxon>
        <taxon>Metazoa</taxon>
        <taxon>Ecdysozoa</taxon>
        <taxon>Nematoda</taxon>
        <taxon>Chromadorea</taxon>
        <taxon>Rhabditida</taxon>
        <taxon>Rhabditina</taxon>
        <taxon>Diplogasteromorpha</taxon>
        <taxon>Diplogasteroidea</taxon>
        <taxon>Neodiplogasteridae</taxon>
        <taxon>Pristionchus</taxon>
    </lineage>
</organism>
<reference evidence="2" key="2">
    <citation type="submission" date="2022-06" db="UniProtKB">
        <authorList>
            <consortium name="EnsemblMetazoa"/>
        </authorList>
    </citation>
    <scope>IDENTIFICATION</scope>
    <source>
        <strain evidence="2">PS312</strain>
    </source>
</reference>
<protein>
    <submittedName>
        <fullName evidence="2">Uncharacterized protein</fullName>
    </submittedName>
</protein>
<keyword evidence="3" id="KW-1185">Reference proteome</keyword>